<dbReference type="RefSeq" id="WP_015712117.1">
    <property type="nucleotide sequence ID" value="NC_015577.1"/>
</dbReference>
<dbReference type="InterPro" id="IPR015421">
    <property type="entry name" value="PyrdxlP-dep_Trfase_major"/>
</dbReference>
<keyword evidence="5" id="KW-0663">Pyridoxal phosphate</keyword>
<evidence type="ECO:0000259" key="6">
    <source>
        <dbReference type="Pfam" id="PF00155"/>
    </source>
</evidence>
<dbReference type="InParanoid" id="F5Y7R3"/>
<dbReference type="InterPro" id="IPR015422">
    <property type="entry name" value="PyrdxlP-dep_Trfase_small"/>
</dbReference>
<dbReference type="SUPFAM" id="SSF53383">
    <property type="entry name" value="PLP-dependent transferases"/>
    <property type="match status" value="1"/>
</dbReference>
<dbReference type="InterPro" id="IPR015424">
    <property type="entry name" value="PyrdxlP-dep_Trfase"/>
</dbReference>
<dbReference type="eggNOG" id="COG0436">
    <property type="taxonomic scope" value="Bacteria"/>
</dbReference>
<organism evidence="7 8">
    <name type="scientific">Leadbettera azotonutricia (strain ATCC BAA-888 / DSM 13862 / ZAS-9)</name>
    <name type="common">Treponema azotonutricium</name>
    <dbReference type="NCBI Taxonomy" id="545695"/>
    <lineage>
        <taxon>Bacteria</taxon>
        <taxon>Pseudomonadati</taxon>
        <taxon>Spirochaetota</taxon>
        <taxon>Spirochaetia</taxon>
        <taxon>Spirochaetales</taxon>
        <taxon>Breznakiellaceae</taxon>
        <taxon>Leadbettera</taxon>
    </lineage>
</organism>
<dbReference type="GO" id="GO:0030170">
    <property type="term" value="F:pyridoxal phosphate binding"/>
    <property type="evidence" value="ECO:0007669"/>
    <property type="project" value="InterPro"/>
</dbReference>
<dbReference type="Pfam" id="PF00155">
    <property type="entry name" value="Aminotran_1_2"/>
    <property type="match status" value="1"/>
</dbReference>
<dbReference type="AlphaFoldDB" id="F5Y7R3"/>
<dbReference type="Proteomes" id="UP000009222">
    <property type="component" value="Chromosome"/>
</dbReference>
<keyword evidence="8" id="KW-1185">Reference proteome</keyword>
<evidence type="ECO:0000313" key="7">
    <source>
        <dbReference type="EMBL" id="AEF82461.1"/>
    </source>
</evidence>
<evidence type="ECO:0000256" key="4">
    <source>
        <dbReference type="ARBA" id="ARBA00022679"/>
    </source>
</evidence>
<dbReference type="InterPro" id="IPR050596">
    <property type="entry name" value="AspAT/PAT-like"/>
</dbReference>
<dbReference type="GO" id="GO:0008483">
    <property type="term" value="F:transaminase activity"/>
    <property type="evidence" value="ECO:0007669"/>
    <property type="project" value="UniProtKB-KW"/>
</dbReference>
<evidence type="ECO:0000256" key="2">
    <source>
        <dbReference type="ARBA" id="ARBA00007441"/>
    </source>
</evidence>
<keyword evidence="3 7" id="KW-0032">Aminotransferase</keyword>
<dbReference type="InterPro" id="IPR004839">
    <property type="entry name" value="Aminotransferase_I/II_large"/>
</dbReference>
<name>F5Y7R3_LEAAZ</name>
<dbReference type="Gene3D" id="3.90.1150.10">
    <property type="entry name" value="Aspartate Aminotransferase, domain 1"/>
    <property type="match status" value="1"/>
</dbReference>
<dbReference type="PANTHER" id="PTHR46383">
    <property type="entry name" value="ASPARTATE AMINOTRANSFERASE"/>
    <property type="match status" value="1"/>
</dbReference>
<dbReference type="STRING" id="545695.TREAZ_3456"/>
<evidence type="ECO:0000256" key="3">
    <source>
        <dbReference type="ARBA" id="ARBA00022576"/>
    </source>
</evidence>
<proteinExistence type="inferred from homology"/>
<comment type="cofactor">
    <cofactor evidence="1">
        <name>pyridoxal 5'-phosphate</name>
        <dbReference type="ChEBI" id="CHEBI:597326"/>
    </cofactor>
</comment>
<sequence>MNPLAIELNAELNGTAAGRLMSKMGSRLYFPKGIIAQSAEAKKSAHAANATIGMAYSKGLPLILSSIVYSMPTLTPEQAVAYAPTAGVEKVRQDWKKLIAQKNPSLNPQNISLPVVVPGLTAGISYMADLFLEEGGVMLASDPCWDNYQLVFEERRNARLKGIPFFSKDSIKASRPGLDLEAINKAVKEEAKTGAVRIILNFPNNPSGYSPTKAEYDGLTKIFKEAAEAGADVLVLCDDAYFGLFYENDIYQESIFSALAGLHEKVLAVKIDGPIKEDYVWGLRTGFVTFGSKGLGSAHYDALVKKLMGAIRSSVSCANTPAQYLIIQAMEDPRTISEKARFQDMMLKRYQAVKQFVVSHPNHPNLTPLPFNSGYFMSFRTEGVSAEKLRQELLARHGIGVVSLGESCLRVAFAGLDEEIIESTYKVIYDTAEGMGKGKV</sequence>
<dbReference type="GO" id="GO:0006520">
    <property type="term" value="P:amino acid metabolic process"/>
    <property type="evidence" value="ECO:0007669"/>
    <property type="project" value="InterPro"/>
</dbReference>
<dbReference type="CDD" id="cd00609">
    <property type="entry name" value="AAT_like"/>
    <property type="match status" value="1"/>
</dbReference>
<reference evidence="8" key="1">
    <citation type="submission" date="2009-12" db="EMBL/GenBank/DDBJ databases">
        <title>Complete sequence of Treponema azotonutricium strain ZAS-9.</title>
        <authorList>
            <person name="Tetu S.G."/>
            <person name="Matson E."/>
            <person name="Ren Q."/>
            <person name="Seshadri R."/>
            <person name="Elbourne L."/>
            <person name="Hassan K.A."/>
            <person name="Durkin A."/>
            <person name="Radune D."/>
            <person name="Mohamoud Y."/>
            <person name="Shay R."/>
            <person name="Jin S."/>
            <person name="Zhang X."/>
            <person name="Lucey K."/>
            <person name="Ballor N.R."/>
            <person name="Ottesen E."/>
            <person name="Rosenthal R."/>
            <person name="Allen A."/>
            <person name="Leadbetter J.R."/>
            <person name="Paulsen I.T."/>
        </authorList>
    </citation>
    <scope>NUCLEOTIDE SEQUENCE [LARGE SCALE GENOMIC DNA]</scope>
    <source>
        <strain evidence="8">ATCC BAA-888 / DSM 13862 / ZAS-9</strain>
    </source>
</reference>
<reference evidence="7 8" key="2">
    <citation type="journal article" date="2011" name="ISME J.">
        <title>RNA-seq reveals cooperative metabolic interactions between two termite-gut spirochete species in co-culture.</title>
        <authorList>
            <person name="Rosenthal A.Z."/>
            <person name="Matson E.G."/>
            <person name="Eldar A."/>
            <person name="Leadbetter J.R."/>
        </authorList>
    </citation>
    <scope>NUCLEOTIDE SEQUENCE [LARGE SCALE GENOMIC DNA]</scope>
    <source>
        <strain evidence="8">ATCC BAA-888 / DSM 13862 / ZAS-9</strain>
    </source>
</reference>
<protein>
    <submittedName>
        <fullName evidence="7">Aspartate aminotransferase</fullName>
    </submittedName>
</protein>
<dbReference type="NCBIfam" id="NF006388">
    <property type="entry name" value="PRK08637.1"/>
    <property type="match status" value="1"/>
</dbReference>
<dbReference type="KEGG" id="taz:TREAZ_3456"/>
<evidence type="ECO:0000256" key="5">
    <source>
        <dbReference type="ARBA" id="ARBA00022898"/>
    </source>
</evidence>
<evidence type="ECO:0000313" key="8">
    <source>
        <dbReference type="Proteomes" id="UP000009222"/>
    </source>
</evidence>
<accession>F5Y7R3</accession>
<dbReference type="Gene3D" id="3.40.640.10">
    <property type="entry name" value="Type I PLP-dependent aspartate aminotransferase-like (Major domain)"/>
    <property type="match status" value="1"/>
</dbReference>
<evidence type="ECO:0000256" key="1">
    <source>
        <dbReference type="ARBA" id="ARBA00001933"/>
    </source>
</evidence>
<dbReference type="HOGENOM" id="CLU_052346_1_0_12"/>
<comment type="similarity">
    <text evidence="2">Belongs to the class-I pyridoxal-phosphate-dependent aminotransferase family.</text>
</comment>
<gene>
    <name evidence="7" type="ordered locus">TREAZ_3456</name>
</gene>
<feature type="domain" description="Aminotransferase class I/classII large" evidence="6">
    <location>
        <begin position="81"/>
        <end position="422"/>
    </location>
</feature>
<dbReference type="PANTHER" id="PTHR46383:SF1">
    <property type="entry name" value="ASPARTATE AMINOTRANSFERASE"/>
    <property type="match status" value="1"/>
</dbReference>
<dbReference type="OrthoDB" id="9762162at2"/>
<dbReference type="EMBL" id="CP001841">
    <property type="protein sequence ID" value="AEF82461.1"/>
    <property type="molecule type" value="Genomic_DNA"/>
</dbReference>
<keyword evidence="4 7" id="KW-0808">Transferase</keyword>